<name>A0ACB9LG82_9MYRT</name>
<evidence type="ECO:0000313" key="2">
    <source>
        <dbReference type="Proteomes" id="UP001057402"/>
    </source>
</evidence>
<accession>A0ACB9LG82</accession>
<comment type="caution">
    <text evidence="1">The sequence shown here is derived from an EMBL/GenBank/DDBJ whole genome shotgun (WGS) entry which is preliminary data.</text>
</comment>
<keyword evidence="2" id="KW-1185">Reference proteome</keyword>
<evidence type="ECO:0000313" key="1">
    <source>
        <dbReference type="EMBL" id="KAI4310450.1"/>
    </source>
</evidence>
<dbReference type="Proteomes" id="UP001057402">
    <property type="component" value="Chromosome 11"/>
</dbReference>
<gene>
    <name evidence="1" type="ORF">MLD38_035428</name>
</gene>
<reference evidence="2" key="1">
    <citation type="journal article" date="2023" name="Front. Plant Sci.">
        <title>Chromosomal-level genome assembly of Melastoma candidum provides insights into trichome evolution.</title>
        <authorList>
            <person name="Zhong Y."/>
            <person name="Wu W."/>
            <person name="Sun C."/>
            <person name="Zou P."/>
            <person name="Liu Y."/>
            <person name="Dai S."/>
            <person name="Zhou R."/>
        </authorList>
    </citation>
    <scope>NUCLEOTIDE SEQUENCE [LARGE SCALE GENOMIC DNA]</scope>
</reference>
<sequence length="94" mass="10144">MAVWADLDDSDDEEEEALICSRHMTGDPTKFSQLTLQNGGSVKFGDNSNGSVIGKGTTGSLDSMVIEEVMLVTKLKHNLLSISQLCDKGYATTF</sequence>
<protein>
    <submittedName>
        <fullName evidence="1">Uncharacterized protein</fullName>
    </submittedName>
</protein>
<dbReference type="EMBL" id="CM042890">
    <property type="protein sequence ID" value="KAI4310450.1"/>
    <property type="molecule type" value="Genomic_DNA"/>
</dbReference>
<organism evidence="1 2">
    <name type="scientific">Melastoma candidum</name>
    <dbReference type="NCBI Taxonomy" id="119954"/>
    <lineage>
        <taxon>Eukaryota</taxon>
        <taxon>Viridiplantae</taxon>
        <taxon>Streptophyta</taxon>
        <taxon>Embryophyta</taxon>
        <taxon>Tracheophyta</taxon>
        <taxon>Spermatophyta</taxon>
        <taxon>Magnoliopsida</taxon>
        <taxon>eudicotyledons</taxon>
        <taxon>Gunneridae</taxon>
        <taxon>Pentapetalae</taxon>
        <taxon>rosids</taxon>
        <taxon>malvids</taxon>
        <taxon>Myrtales</taxon>
        <taxon>Melastomataceae</taxon>
        <taxon>Melastomatoideae</taxon>
        <taxon>Melastomateae</taxon>
        <taxon>Melastoma</taxon>
    </lineage>
</organism>
<proteinExistence type="predicted"/>